<accession>E7CGL8</accession>
<dbReference type="EMBL" id="HM037272">
    <property type="protein sequence ID" value="ADU03157.1"/>
    <property type="molecule type" value="Genomic_DNA"/>
</dbReference>
<proteinExistence type="predicted"/>
<organism evidence="1">
    <name type="scientific">Bacillus thuringiensis serovar chinensis CT-43</name>
    <dbReference type="NCBI Taxonomy" id="541229"/>
    <lineage>
        <taxon>Bacteria</taxon>
        <taxon>Bacillati</taxon>
        <taxon>Bacillota</taxon>
        <taxon>Bacilli</taxon>
        <taxon>Bacillales</taxon>
        <taxon>Bacillaceae</taxon>
        <taxon>Bacillus</taxon>
        <taxon>Bacillus cereus group</taxon>
    </lineage>
</organism>
<sequence>MVLGIGTVGSYELVFKDKINTTDVLLQADINSIGNTKMT</sequence>
<keyword evidence="1" id="KW-0614">Plasmid</keyword>
<dbReference type="AlphaFoldDB" id="E7CGL8"/>
<evidence type="ECO:0000313" key="1">
    <source>
        <dbReference type="EMBL" id="ADU03157.1"/>
    </source>
</evidence>
<name>E7CGL8_BACTU</name>
<geneLocation type="plasmid" evidence="1">
    <name>pBMB0558</name>
</geneLocation>
<protein>
    <submittedName>
        <fullName evidence="1">Uncharacterized protein</fullName>
    </submittedName>
</protein>
<reference evidence="1" key="1">
    <citation type="journal article" date="2010" name="J. Biol. Chem.">
        <title>Genome-wide Screening Reveals the Genetic Determinants of an Antibiotic Insecticide in Bacillus thuringiensis.</title>
        <authorList>
            <person name="Liu X.Y."/>
            <person name="Ruan L.F."/>
            <person name="Hu Z.F."/>
            <person name="Peng D.H."/>
            <person name="Cao S.Y."/>
            <person name="Yu Z.N."/>
            <person name="Liu Y."/>
            <person name="Zheng J.S."/>
            <person name="Sun M."/>
        </authorList>
    </citation>
    <scope>NUCLEOTIDE SEQUENCE</scope>
    <source>
        <strain evidence="1">CT-43</strain>
        <plasmid evidence="1">pBMB0558</plasmid>
    </source>
</reference>
<gene>
    <name evidence="1" type="ORF">pBMB0558_00475</name>
</gene>